<organism evidence="1 2">
    <name type="scientific">Miscanthus lutarioriparius</name>
    <dbReference type="NCBI Taxonomy" id="422564"/>
    <lineage>
        <taxon>Eukaryota</taxon>
        <taxon>Viridiplantae</taxon>
        <taxon>Streptophyta</taxon>
        <taxon>Embryophyta</taxon>
        <taxon>Tracheophyta</taxon>
        <taxon>Spermatophyta</taxon>
        <taxon>Magnoliopsida</taxon>
        <taxon>Liliopsida</taxon>
        <taxon>Poales</taxon>
        <taxon>Poaceae</taxon>
        <taxon>PACMAD clade</taxon>
        <taxon>Panicoideae</taxon>
        <taxon>Andropogonodae</taxon>
        <taxon>Andropogoneae</taxon>
        <taxon>Saccharinae</taxon>
        <taxon>Miscanthus</taxon>
    </lineage>
</organism>
<protein>
    <submittedName>
        <fullName evidence="1">Uncharacterized protein</fullName>
    </submittedName>
</protein>
<proteinExistence type="predicted"/>
<keyword evidence="2" id="KW-1185">Reference proteome</keyword>
<evidence type="ECO:0000313" key="2">
    <source>
        <dbReference type="Proteomes" id="UP000604825"/>
    </source>
</evidence>
<reference evidence="1" key="1">
    <citation type="submission" date="2020-10" db="EMBL/GenBank/DDBJ databases">
        <authorList>
            <person name="Han B."/>
            <person name="Lu T."/>
            <person name="Zhao Q."/>
            <person name="Huang X."/>
            <person name="Zhao Y."/>
        </authorList>
    </citation>
    <scope>NUCLEOTIDE SEQUENCE</scope>
</reference>
<dbReference type="OrthoDB" id="46529at2759"/>
<name>A0A811P201_9POAL</name>
<accession>A0A811P201</accession>
<gene>
    <name evidence="1" type="ORF">NCGR_LOCUS22945</name>
</gene>
<evidence type="ECO:0000313" key="1">
    <source>
        <dbReference type="EMBL" id="CAD6233634.1"/>
    </source>
</evidence>
<dbReference type="Proteomes" id="UP000604825">
    <property type="component" value="Unassembled WGS sequence"/>
</dbReference>
<comment type="caution">
    <text evidence="1">The sequence shown here is derived from an EMBL/GenBank/DDBJ whole genome shotgun (WGS) entry which is preliminary data.</text>
</comment>
<dbReference type="AlphaFoldDB" id="A0A811P201"/>
<sequence>MGDAGDGETRALRQVAVARKWLEDPRVGYYGGVGPSAAGGSQALSCVVLAGARVSLAEPGRVICSLRVRAPVAVRAGRPNPELHHG</sequence>
<dbReference type="EMBL" id="CAJGYO010000005">
    <property type="protein sequence ID" value="CAD6233634.1"/>
    <property type="molecule type" value="Genomic_DNA"/>
</dbReference>